<protein>
    <submittedName>
        <fullName evidence="7">RRM domain-containing protein</fullName>
    </submittedName>
</protein>
<dbReference type="Gene3D" id="3.30.70.330">
    <property type="match status" value="2"/>
</dbReference>
<feature type="domain" description="RRM" evidence="4">
    <location>
        <begin position="3"/>
        <end position="73"/>
    </location>
</feature>
<dbReference type="WBParaSite" id="SBAD_0000121201-mRNA-1">
    <property type="protein sequence ID" value="SBAD_0000121201-mRNA-1"/>
    <property type="gene ID" value="SBAD_0000121201"/>
</dbReference>
<name>A0A183IC27_9BILA</name>
<evidence type="ECO:0000256" key="3">
    <source>
        <dbReference type="SAM" id="MobiDB-lite"/>
    </source>
</evidence>
<dbReference type="OrthoDB" id="1099063at2759"/>
<sequence>MTTRVYIGRLSQDANENDLSRFFKGYGRIEEVTVKNGFGFVEFFDHRDADDAVHELNGKELLGGRVIVELARRRSERRYLPPPRNGGYGYERSMPRYGRGMMRPPFRRPLPRPPRRTSYRVAVENLSSSVSWRDLKDFMSDAGEVAFTDVFPQRNEGIVEFETESGMRDAIETLSGKELNGRIIRLVEERPRSRGNSPRRGGSDSDGSPKRRNHKRYNVYDTHACSKIADC</sequence>
<evidence type="ECO:0000259" key="4">
    <source>
        <dbReference type="PROSITE" id="PS50102"/>
    </source>
</evidence>
<organism evidence="7">
    <name type="scientific">Soboliphyme baturini</name>
    <dbReference type="NCBI Taxonomy" id="241478"/>
    <lineage>
        <taxon>Eukaryota</taxon>
        <taxon>Metazoa</taxon>
        <taxon>Ecdysozoa</taxon>
        <taxon>Nematoda</taxon>
        <taxon>Enoplea</taxon>
        <taxon>Dorylaimia</taxon>
        <taxon>Dioctophymatida</taxon>
        <taxon>Dioctophymatoidea</taxon>
        <taxon>Soboliphymatidae</taxon>
        <taxon>Soboliphyme</taxon>
    </lineage>
</organism>
<dbReference type="SMART" id="SM00360">
    <property type="entry name" value="RRM"/>
    <property type="match status" value="2"/>
</dbReference>
<evidence type="ECO:0000256" key="1">
    <source>
        <dbReference type="ARBA" id="ARBA00022884"/>
    </source>
</evidence>
<dbReference type="PANTHER" id="PTHR23003:SF51">
    <property type="entry name" value="SERINE-ARGININE PROTEIN 55"/>
    <property type="match status" value="1"/>
</dbReference>
<dbReference type="GO" id="GO:0003729">
    <property type="term" value="F:mRNA binding"/>
    <property type="evidence" value="ECO:0007669"/>
    <property type="project" value="TreeGrafter"/>
</dbReference>
<dbReference type="InterPro" id="IPR050374">
    <property type="entry name" value="RRT5_SRSF_SR"/>
</dbReference>
<reference evidence="5 6" key="2">
    <citation type="submission" date="2018-11" db="EMBL/GenBank/DDBJ databases">
        <authorList>
            <consortium name="Pathogen Informatics"/>
        </authorList>
    </citation>
    <scope>NUCLEOTIDE SEQUENCE [LARGE SCALE GENOMIC DNA]</scope>
</reference>
<evidence type="ECO:0000313" key="5">
    <source>
        <dbReference type="EMBL" id="VDO93443.1"/>
    </source>
</evidence>
<dbReference type="Pfam" id="PF00076">
    <property type="entry name" value="RRM_1"/>
    <property type="match status" value="2"/>
</dbReference>
<evidence type="ECO:0000256" key="2">
    <source>
        <dbReference type="PROSITE-ProRule" id="PRU00176"/>
    </source>
</evidence>
<feature type="compositionally biased region" description="Low complexity" evidence="3">
    <location>
        <begin position="95"/>
        <end position="104"/>
    </location>
</feature>
<reference evidence="7" key="1">
    <citation type="submission" date="2016-06" db="UniProtKB">
        <authorList>
            <consortium name="WormBaseParasite"/>
        </authorList>
    </citation>
    <scope>IDENTIFICATION</scope>
</reference>
<feature type="region of interest" description="Disordered" evidence="3">
    <location>
        <begin position="78"/>
        <end position="113"/>
    </location>
</feature>
<dbReference type="Proteomes" id="UP000270296">
    <property type="component" value="Unassembled WGS sequence"/>
</dbReference>
<evidence type="ECO:0000313" key="6">
    <source>
        <dbReference type="Proteomes" id="UP000270296"/>
    </source>
</evidence>
<gene>
    <name evidence="5" type="ORF">SBAD_LOCUS1171</name>
</gene>
<dbReference type="CDD" id="cd12337">
    <property type="entry name" value="RRM1_SRSF4_like"/>
    <property type="match status" value="1"/>
</dbReference>
<dbReference type="EMBL" id="UZAM01006734">
    <property type="protein sequence ID" value="VDO93443.1"/>
    <property type="molecule type" value="Genomic_DNA"/>
</dbReference>
<dbReference type="GO" id="GO:0005634">
    <property type="term" value="C:nucleus"/>
    <property type="evidence" value="ECO:0007669"/>
    <property type="project" value="TreeGrafter"/>
</dbReference>
<dbReference type="GO" id="GO:0005737">
    <property type="term" value="C:cytoplasm"/>
    <property type="evidence" value="ECO:0007669"/>
    <property type="project" value="TreeGrafter"/>
</dbReference>
<dbReference type="PROSITE" id="PS50102">
    <property type="entry name" value="RRM"/>
    <property type="match status" value="2"/>
</dbReference>
<accession>A0A183IC27</accession>
<dbReference type="InterPro" id="IPR000504">
    <property type="entry name" value="RRM_dom"/>
</dbReference>
<feature type="region of interest" description="Disordered" evidence="3">
    <location>
        <begin position="187"/>
        <end position="217"/>
    </location>
</feature>
<dbReference type="SUPFAM" id="SSF54928">
    <property type="entry name" value="RNA-binding domain, RBD"/>
    <property type="match status" value="2"/>
</dbReference>
<dbReference type="InterPro" id="IPR012677">
    <property type="entry name" value="Nucleotide-bd_a/b_plait_sf"/>
</dbReference>
<dbReference type="PANTHER" id="PTHR23003">
    <property type="entry name" value="RNA RECOGNITION MOTIF RRM DOMAIN CONTAINING PROTEIN"/>
    <property type="match status" value="1"/>
</dbReference>
<dbReference type="InterPro" id="IPR035979">
    <property type="entry name" value="RBD_domain_sf"/>
</dbReference>
<dbReference type="CDD" id="cd12339">
    <property type="entry name" value="RRM2_SRSF1_4_like"/>
    <property type="match status" value="1"/>
</dbReference>
<feature type="domain" description="RRM" evidence="4">
    <location>
        <begin position="119"/>
        <end position="191"/>
    </location>
</feature>
<evidence type="ECO:0000313" key="7">
    <source>
        <dbReference type="WBParaSite" id="SBAD_0000121201-mRNA-1"/>
    </source>
</evidence>
<keyword evidence="6" id="KW-1185">Reference proteome</keyword>
<keyword evidence="1 2" id="KW-0694">RNA-binding</keyword>
<proteinExistence type="predicted"/>
<dbReference type="AlphaFoldDB" id="A0A183IC27"/>